<keyword evidence="2" id="KW-0472">Membrane</keyword>
<evidence type="ECO:0000259" key="3">
    <source>
        <dbReference type="Pfam" id="PF14258"/>
    </source>
</evidence>
<dbReference type="Proteomes" id="UP001165498">
    <property type="component" value="Unassembled WGS sequence"/>
</dbReference>
<proteinExistence type="predicted"/>
<feature type="region of interest" description="Disordered" evidence="1">
    <location>
        <begin position="146"/>
        <end position="168"/>
    </location>
</feature>
<evidence type="ECO:0000256" key="1">
    <source>
        <dbReference type="SAM" id="MobiDB-lite"/>
    </source>
</evidence>
<sequence length="421" mass="46454">MKRNVRYLIAGLGLLVLGGLVAWFLTTFHRVEREFHLPPRGEARYNPLYALRKTLQGYGVEAISRKDLNFDAMALAPQDMLLLDIDVRTLTAAQVETLMSWVEGGGHLLFRLPAGDEGRSGELLDTLSLRVKSHFSCHEWSEAAAATSGSGGKNAAEAPKEAAGAAPAKADAQDLARTLEQLRRLFGASFGNDKAGSGRFCSEFRFTTDAEYETDFDWLWGNSDDGFIFGRHPWGEGSVLVAADFDPLHNSALDSPGYQALAWQLIGPSLGEGRAFLVYAADVLPWYVLLLRYGWPVLLPLLLALLAWLWARSQRLGPLLQQAPPHRRALLAHVQAAGEFAFARGRGAALHAAVLRAFQQRLRRRDPVTAALSGEALLQTLAERHQIPLARVRQALQPQDLGRPEHFLVSIRTLMQLRALT</sequence>
<evidence type="ECO:0000256" key="2">
    <source>
        <dbReference type="SAM" id="Phobius"/>
    </source>
</evidence>
<evidence type="ECO:0000313" key="5">
    <source>
        <dbReference type="Proteomes" id="UP001165498"/>
    </source>
</evidence>
<dbReference type="InterPro" id="IPR025646">
    <property type="entry name" value="DUF4350"/>
</dbReference>
<dbReference type="EMBL" id="JANFQO010000011">
    <property type="protein sequence ID" value="MCQ4165726.1"/>
    <property type="molecule type" value="Genomic_DNA"/>
</dbReference>
<accession>A0ABT1QTX8</accession>
<gene>
    <name evidence="4" type="ORF">NM961_13480</name>
</gene>
<name>A0ABT1QTX8_9GAMM</name>
<comment type="caution">
    <text evidence="4">The sequence shown here is derived from an EMBL/GenBank/DDBJ whole genome shotgun (WGS) entry which is preliminary data.</text>
</comment>
<dbReference type="Pfam" id="PF14258">
    <property type="entry name" value="DUF4350"/>
    <property type="match status" value="1"/>
</dbReference>
<feature type="domain" description="DUF4350" evidence="3">
    <location>
        <begin position="44"/>
        <end position="266"/>
    </location>
</feature>
<protein>
    <recommendedName>
        <fullName evidence="3">DUF4350 domain-containing protein</fullName>
    </recommendedName>
</protein>
<dbReference type="RefSeq" id="WP_255914915.1">
    <property type="nucleotide sequence ID" value="NZ_JANFQO010000011.1"/>
</dbReference>
<keyword evidence="2" id="KW-1133">Transmembrane helix</keyword>
<reference evidence="4" key="1">
    <citation type="submission" date="2022-07" db="EMBL/GenBank/DDBJ databases">
        <title>Tahibacter sp., a new gammaproteobacterium isolated from the silt sample collected at pig farm.</title>
        <authorList>
            <person name="Chen H."/>
        </authorList>
    </citation>
    <scope>NUCLEOTIDE SEQUENCE</scope>
    <source>
        <strain evidence="4">P2K</strain>
    </source>
</reference>
<organism evidence="4 5">
    <name type="scientific">Tahibacter harae</name>
    <dbReference type="NCBI Taxonomy" id="2963937"/>
    <lineage>
        <taxon>Bacteria</taxon>
        <taxon>Pseudomonadati</taxon>
        <taxon>Pseudomonadota</taxon>
        <taxon>Gammaproteobacteria</taxon>
        <taxon>Lysobacterales</taxon>
        <taxon>Rhodanobacteraceae</taxon>
        <taxon>Tahibacter</taxon>
    </lineage>
</organism>
<feature type="transmembrane region" description="Helical" evidence="2">
    <location>
        <begin position="7"/>
        <end position="25"/>
    </location>
</feature>
<keyword evidence="5" id="KW-1185">Reference proteome</keyword>
<evidence type="ECO:0000313" key="4">
    <source>
        <dbReference type="EMBL" id="MCQ4165726.1"/>
    </source>
</evidence>
<keyword evidence="2" id="KW-0812">Transmembrane</keyword>